<dbReference type="STRING" id="1123308.GCA_000380085_00436"/>
<dbReference type="CDD" id="cd02947">
    <property type="entry name" value="TRX_family"/>
    <property type="match status" value="1"/>
</dbReference>
<keyword evidence="4" id="KW-1185">Reference proteome</keyword>
<feature type="transmembrane region" description="Helical" evidence="2">
    <location>
        <begin position="65"/>
        <end position="83"/>
    </location>
</feature>
<dbReference type="Pfam" id="PF20207">
    <property type="entry name" value="DUF6568"/>
    <property type="match status" value="1"/>
</dbReference>
<dbReference type="AlphaFoldDB" id="A0A239SMR9"/>
<keyword evidence="3" id="KW-0413">Isomerase</keyword>
<protein>
    <submittedName>
        <fullName evidence="3">Thiol-disulfide isomerase and thioredoxin</fullName>
    </submittedName>
</protein>
<accession>A0A239SMR9</accession>
<reference evidence="3 4" key="1">
    <citation type="submission" date="2017-06" db="EMBL/GenBank/DDBJ databases">
        <authorList>
            <consortium name="Pathogen Informatics"/>
        </authorList>
    </citation>
    <scope>NUCLEOTIDE SEQUENCE [LARGE SCALE GENOMIC DNA]</scope>
    <source>
        <strain evidence="3 4">NCTC13788</strain>
    </source>
</reference>
<organism evidence="3 4">
    <name type="scientific">Streptococcus merionis</name>
    <dbReference type="NCBI Taxonomy" id="400065"/>
    <lineage>
        <taxon>Bacteria</taxon>
        <taxon>Bacillati</taxon>
        <taxon>Bacillota</taxon>
        <taxon>Bacilli</taxon>
        <taxon>Lactobacillales</taxon>
        <taxon>Streptococcaceae</taxon>
        <taxon>Streptococcus</taxon>
    </lineage>
</organism>
<keyword evidence="2" id="KW-0812">Transmembrane</keyword>
<gene>
    <name evidence="3" type="ORF">SAMEA4412692_00105</name>
</gene>
<evidence type="ECO:0000256" key="1">
    <source>
        <dbReference type="SAM" id="MobiDB-lite"/>
    </source>
</evidence>
<name>A0A239SMR9_9STRE</name>
<keyword evidence="2" id="KW-0472">Membrane</keyword>
<evidence type="ECO:0000313" key="4">
    <source>
        <dbReference type="Proteomes" id="UP000215185"/>
    </source>
</evidence>
<dbReference type="InterPro" id="IPR046698">
    <property type="entry name" value="PedC-like"/>
</dbReference>
<dbReference type="SUPFAM" id="SSF52833">
    <property type="entry name" value="Thioredoxin-like"/>
    <property type="match status" value="1"/>
</dbReference>
<dbReference type="InterPro" id="IPR036249">
    <property type="entry name" value="Thioredoxin-like_sf"/>
</dbReference>
<dbReference type="Proteomes" id="UP000215185">
    <property type="component" value="Chromosome 1"/>
</dbReference>
<keyword evidence="2" id="KW-1133">Transmembrane helix</keyword>
<dbReference type="KEGG" id="smen:SAMEA4412692_0105"/>
<sequence>MNFSFNKDFYKNPLFYLFFFNLILFLKQGLFQRSKWLTLLAIFLLLFQLLIALTEQTAERKRAKWLILILLLLSLCLLFQGRASKKERSSDSPPPIESSLTNTEEDSIKQYQSIVSNYTPLTIDELVNDAFSKNSLLFLGKASCPYCRDFVPLFHENMQKLAIVSKVYYCNVEEITEDEKKQLLAKYPIVGVPTLIYLKDDGTYDILDESEISLPEWLTALPKKK</sequence>
<evidence type="ECO:0000256" key="2">
    <source>
        <dbReference type="SAM" id="Phobius"/>
    </source>
</evidence>
<feature type="transmembrane region" description="Helical" evidence="2">
    <location>
        <begin position="12"/>
        <end position="30"/>
    </location>
</feature>
<proteinExistence type="predicted"/>
<dbReference type="EMBL" id="LT906439">
    <property type="protein sequence ID" value="SNU86158.1"/>
    <property type="molecule type" value="Genomic_DNA"/>
</dbReference>
<dbReference type="GO" id="GO:0016853">
    <property type="term" value="F:isomerase activity"/>
    <property type="evidence" value="ECO:0007669"/>
    <property type="project" value="UniProtKB-KW"/>
</dbReference>
<feature type="region of interest" description="Disordered" evidence="1">
    <location>
        <begin position="85"/>
        <end position="104"/>
    </location>
</feature>
<feature type="transmembrane region" description="Helical" evidence="2">
    <location>
        <begin position="36"/>
        <end position="53"/>
    </location>
</feature>
<dbReference type="Gene3D" id="3.40.30.10">
    <property type="entry name" value="Glutaredoxin"/>
    <property type="match status" value="1"/>
</dbReference>
<evidence type="ECO:0000313" key="3">
    <source>
        <dbReference type="EMBL" id="SNU86158.1"/>
    </source>
</evidence>